<dbReference type="Proteomes" id="UP000198282">
    <property type="component" value="Unassembled WGS sequence"/>
</dbReference>
<name>A0A239P744_9ACTN</name>
<feature type="compositionally biased region" description="Polar residues" evidence="1">
    <location>
        <begin position="91"/>
        <end position="102"/>
    </location>
</feature>
<protein>
    <submittedName>
        <fullName evidence="2">Uncharacterized protein</fullName>
    </submittedName>
</protein>
<feature type="region of interest" description="Disordered" evidence="1">
    <location>
        <begin position="89"/>
        <end position="108"/>
    </location>
</feature>
<evidence type="ECO:0000256" key="1">
    <source>
        <dbReference type="SAM" id="MobiDB-lite"/>
    </source>
</evidence>
<evidence type="ECO:0000313" key="2">
    <source>
        <dbReference type="EMBL" id="SNT62870.1"/>
    </source>
</evidence>
<dbReference type="EMBL" id="FZOD01000094">
    <property type="protein sequence ID" value="SNT62870.1"/>
    <property type="molecule type" value="Genomic_DNA"/>
</dbReference>
<accession>A0A239P744</accession>
<proteinExistence type="predicted"/>
<gene>
    <name evidence="2" type="ORF">SAMN05216276_109417</name>
</gene>
<sequence>MKEHLPYTRAVVTLDEDGTRLDTSFRTPHLSVMALGAEGGRPFLHLYSPEAQVVISTTGGGPVTEQDVTLARQIADAATRYLADCERIHIEQSTNPGQTGESEQGKAA</sequence>
<dbReference type="AlphaFoldDB" id="A0A239P744"/>
<dbReference type="OrthoDB" id="3543800at2"/>
<evidence type="ECO:0000313" key="3">
    <source>
        <dbReference type="Proteomes" id="UP000198282"/>
    </source>
</evidence>
<reference evidence="2 3" key="1">
    <citation type="submission" date="2017-06" db="EMBL/GenBank/DDBJ databases">
        <authorList>
            <person name="Kim H.J."/>
            <person name="Triplett B.A."/>
        </authorList>
    </citation>
    <scope>NUCLEOTIDE SEQUENCE [LARGE SCALE GENOMIC DNA]</scope>
    <source>
        <strain evidence="2 3">CGMCC 4.2132</strain>
    </source>
</reference>
<keyword evidence="3" id="KW-1185">Reference proteome</keyword>
<organism evidence="2 3">
    <name type="scientific">Streptosporangium subroseum</name>
    <dbReference type="NCBI Taxonomy" id="106412"/>
    <lineage>
        <taxon>Bacteria</taxon>
        <taxon>Bacillati</taxon>
        <taxon>Actinomycetota</taxon>
        <taxon>Actinomycetes</taxon>
        <taxon>Streptosporangiales</taxon>
        <taxon>Streptosporangiaceae</taxon>
        <taxon>Streptosporangium</taxon>
    </lineage>
</organism>
<dbReference type="RefSeq" id="WP_089213412.1">
    <property type="nucleotide sequence ID" value="NZ_FZOD01000094.1"/>
</dbReference>